<organism evidence="4">
    <name type="scientific">Ananas comosus var. bracteatus</name>
    <name type="common">red pineapple</name>
    <dbReference type="NCBI Taxonomy" id="296719"/>
    <lineage>
        <taxon>Eukaryota</taxon>
        <taxon>Viridiplantae</taxon>
        <taxon>Streptophyta</taxon>
        <taxon>Embryophyta</taxon>
        <taxon>Tracheophyta</taxon>
        <taxon>Spermatophyta</taxon>
        <taxon>Magnoliopsida</taxon>
        <taxon>Liliopsida</taxon>
        <taxon>Poales</taxon>
        <taxon>Bromeliaceae</taxon>
        <taxon>Bromelioideae</taxon>
        <taxon>Ananas</taxon>
    </lineage>
</organism>
<dbReference type="PANTHER" id="PTHR46325">
    <property type="entry name" value="CRIB DOMAIN-CONTAINING PROTEIN RIC8"/>
    <property type="match status" value="1"/>
</dbReference>
<protein>
    <recommendedName>
        <fullName evidence="3">CRIB domain-containing protein</fullName>
    </recommendedName>
</protein>
<evidence type="ECO:0000259" key="3">
    <source>
        <dbReference type="PROSITE" id="PS50108"/>
    </source>
</evidence>
<feature type="region of interest" description="Disordered" evidence="1">
    <location>
        <begin position="141"/>
        <end position="300"/>
    </location>
</feature>
<dbReference type="Pfam" id="PF00786">
    <property type="entry name" value="PBD"/>
    <property type="match status" value="1"/>
</dbReference>
<feature type="compositionally biased region" description="Low complexity" evidence="1">
    <location>
        <begin position="160"/>
        <end position="174"/>
    </location>
</feature>
<keyword evidence="2" id="KW-0812">Transmembrane</keyword>
<name>A0A6V7NKG8_ANACO</name>
<evidence type="ECO:0000256" key="1">
    <source>
        <dbReference type="SAM" id="MobiDB-lite"/>
    </source>
</evidence>
<gene>
    <name evidence="4" type="ORF">CB5_LOCUS2283</name>
</gene>
<keyword evidence="2" id="KW-1133">Transmembrane helix</keyword>
<accession>A0A6V7NKG8</accession>
<proteinExistence type="predicted"/>
<dbReference type="EMBL" id="LR862139">
    <property type="protein sequence ID" value="CAD1819072.1"/>
    <property type="molecule type" value="Genomic_DNA"/>
</dbReference>
<keyword evidence="2" id="KW-0472">Membrane</keyword>
<dbReference type="AlphaFoldDB" id="A0A6V7NKG8"/>
<feature type="compositionally biased region" description="Low complexity" evidence="1">
    <location>
        <begin position="261"/>
        <end position="278"/>
    </location>
</feature>
<reference evidence="4" key="1">
    <citation type="submission" date="2020-07" db="EMBL/GenBank/DDBJ databases">
        <authorList>
            <person name="Lin J."/>
        </authorList>
    </citation>
    <scope>NUCLEOTIDE SEQUENCE</scope>
</reference>
<dbReference type="PANTHER" id="PTHR46325:SF20">
    <property type="entry name" value="CRIB DOMAIN-CONTAINING PROTEIN RIC10"/>
    <property type="match status" value="1"/>
</dbReference>
<feature type="transmembrane region" description="Helical" evidence="2">
    <location>
        <begin position="6"/>
        <end position="24"/>
    </location>
</feature>
<dbReference type="SMART" id="SM00285">
    <property type="entry name" value="PBD"/>
    <property type="match status" value="1"/>
</dbReference>
<dbReference type="PROSITE" id="PS50108">
    <property type="entry name" value="CRIB"/>
    <property type="match status" value="1"/>
</dbReference>
<dbReference type="InterPro" id="IPR000095">
    <property type="entry name" value="CRIB_dom"/>
</dbReference>
<feature type="domain" description="CRIB" evidence="3">
    <location>
        <begin position="80"/>
        <end position="93"/>
    </location>
</feature>
<evidence type="ECO:0000313" key="4">
    <source>
        <dbReference type="EMBL" id="CAD1819072.1"/>
    </source>
</evidence>
<evidence type="ECO:0000256" key="2">
    <source>
        <dbReference type="SAM" id="Phobius"/>
    </source>
</evidence>
<dbReference type="CDD" id="cd00132">
    <property type="entry name" value="CRIB"/>
    <property type="match status" value="1"/>
</dbReference>
<sequence length="300" mass="33018">MSRFLSFISSFLIKMVILLLLLLFKAKYWRLSCVRIYGVEDRYGEYYIVIKMSTKMKKGMMKPLRFISQIFDGKEHELQIGFPTDVKHVAHIGWDGPSVNGPSWMKEFHSAPLSSASYAAEGRESPPRNLWASQEINFHGGLEESPQQESVRPARRGGVSSSDDPTADSPSNSPKSTKPRHTRRHQSDGTVAVDPPNRDPTDRSKKGRRHRRKEGGPNGAPTDAAPGAQELPAIPKQSHRRRIKGSGESGGSTRPSRLKDATSASSSSSLPSVPSDALPEAKPNGPVPVLKPMNEEEEGL</sequence>